<name>A0A149RWP2_9PROT</name>
<organism evidence="1 2">
    <name type="scientific">Acetobacter malorum</name>
    <dbReference type="NCBI Taxonomy" id="178901"/>
    <lineage>
        <taxon>Bacteria</taxon>
        <taxon>Pseudomonadati</taxon>
        <taxon>Pseudomonadota</taxon>
        <taxon>Alphaproteobacteria</taxon>
        <taxon>Acetobacterales</taxon>
        <taxon>Acetobacteraceae</taxon>
        <taxon>Acetobacter</taxon>
    </lineage>
</organism>
<protein>
    <submittedName>
        <fullName evidence="1">Uncharacterized protein</fullName>
    </submittedName>
</protein>
<dbReference type="Proteomes" id="UP000075526">
    <property type="component" value="Unassembled WGS sequence"/>
</dbReference>
<comment type="caution">
    <text evidence="1">The sequence shown here is derived from an EMBL/GenBank/DDBJ whole genome shotgun (WGS) entry which is preliminary data.</text>
</comment>
<evidence type="ECO:0000313" key="2">
    <source>
        <dbReference type="Proteomes" id="UP000075526"/>
    </source>
</evidence>
<feature type="non-terminal residue" evidence="1">
    <location>
        <position position="284"/>
    </location>
</feature>
<sequence>MANEELEQRSYIQKGELKGDGFGPYESFNLGATTVTELVQCGLPVSIPAKVPFKFKAYKGSKLPKNAKLDRLFCDRSSGVLRPVFVAEWKKATEFNDEKKQTKACEQALFDAYVFGVKWACATDGVTFIYVDVETSTKRGELVRSDESRALTPSLIEDLLTPVTELKNPTDLAKRIWQKIWQATKEEPKACLLTFVELFMLKFLSDNLPTEILPRNLSFYELVKGTDDEFKDLHGKSQIEHYVTSIRPHVKSLFPEATVVKDEGLAKLFGLGAITSKSLNQKAV</sequence>
<dbReference type="PATRIC" id="fig|178901.13.peg.3352"/>
<evidence type="ECO:0000313" key="1">
    <source>
        <dbReference type="EMBL" id="KXV18889.1"/>
    </source>
</evidence>
<accession>A0A149RWP2</accession>
<dbReference type="RefSeq" id="WP_197459197.1">
    <property type="nucleotide sequence ID" value="NZ_LHZF01000129.1"/>
</dbReference>
<reference evidence="1 2" key="1">
    <citation type="submission" date="2015-06" db="EMBL/GenBank/DDBJ databases">
        <title>Improved classification and identification of acetic acid bacteria using matrix-assisted laser desorption/ionization time-of-flight mass spectrometry; Gluconobacter nephelii and Gluconobacter uchimurae are later heterotypic synonyms of Gluconobacter japonicus and Gluconobacter oxydans, respectively.</title>
        <authorList>
            <person name="Li L."/>
            <person name="Cleenwerck I."/>
            <person name="De Vuyst L."/>
            <person name="Vandamme P."/>
        </authorList>
    </citation>
    <scope>NUCLEOTIDE SEQUENCE [LARGE SCALE GENOMIC DNA]</scope>
    <source>
        <strain evidence="1 2">LMG 1552</strain>
    </source>
</reference>
<gene>
    <name evidence="1" type="ORF">AD933_02510</name>
</gene>
<dbReference type="AlphaFoldDB" id="A0A149RWP2"/>
<proteinExistence type="predicted"/>
<dbReference type="EMBL" id="LHZF01000129">
    <property type="protein sequence ID" value="KXV18889.1"/>
    <property type="molecule type" value="Genomic_DNA"/>
</dbReference>